<proteinExistence type="inferred from homology"/>
<organism evidence="5 6">
    <name type="scientific">Stylosanthes scabra</name>
    <dbReference type="NCBI Taxonomy" id="79078"/>
    <lineage>
        <taxon>Eukaryota</taxon>
        <taxon>Viridiplantae</taxon>
        <taxon>Streptophyta</taxon>
        <taxon>Embryophyta</taxon>
        <taxon>Tracheophyta</taxon>
        <taxon>Spermatophyta</taxon>
        <taxon>Magnoliopsida</taxon>
        <taxon>eudicotyledons</taxon>
        <taxon>Gunneridae</taxon>
        <taxon>Pentapetalae</taxon>
        <taxon>rosids</taxon>
        <taxon>fabids</taxon>
        <taxon>Fabales</taxon>
        <taxon>Fabaceae</taxon>
        <taxon>Papilionoideae</taxon>
        <taxon>50 kb inversion clade</taxon>
        <taxon>dalbergioids sensu lato</taxon>
        <taxon>Dalbergieae</taxon>
        <taxon>Pterocarpus clade</taxon>
        <taxon>Stylosanthes</taxon>
    </lineage>
</organism>
<dbReference type="Gene3D" id="3.40.395.10">
    <property type="entry name" value="Adenoviral Proteinase, Chain A"/>
    <property type="match status" value="1"/>
</dbReference>
<feature type="domain" description="Ubiquitin-like protease family profile" evidence="4">
    <location>
        <begin position="287"/>
        <end position="426"/>
    </location>
</feature>
<evidence type="ECO:0000256" key="1">
    <source>
        <dbReference type="ARBA" id="ARBA00005234"/>
    </source>
</evidence>
<comment type="similarity">
    <text evidence="1">Belongs to the peptidase C48 family.</text>
</comment>
<dbReference type="Proteomes" id="UP001341840">
    <property type="component" value="Unassembled WGS sequence"/>
</dbReference>
<protein>
    <recommendedName>
        <fullName evidence="4">Ubiquitin-like protease family profile domain-containing protein</fullName>
    </recommendedName>
</protein>
<keyword evidence="3" id="KW-0378">Hydrolase</keyword>
<dbReference type="SUPFAM" id="SSF54001">
    <property type="entry name" value="Cysteine proteinases"/>
    <property type="match status" value="1"/>
</dbReference>
<dbReference type="PROSITE" id="PS50600">
    <property type="entry name" value="ULP_PROTEASE"/>
    <property type="match status" value="1"/>
</dbReference>
<dbReference type="Pfam" id="PF02902">
    <property type="entry name" value="Peptidase_C48"/>
    <property type="match status" value="1"/>
</dbReference>
<dbReference type="EMBL" id="JASCZI010272501">
    <property type="protein sequence ID" value="MED6222489.1"/>
    <property type="molecule type" value="Genomic_DNA"/>
</dbReference>
<evidence type="ECO:0000256" key="2">
    <source>
        <dbReference type="ARBA" id="ARBA00022670"/>
    </source>
</evidence>
<reference evidence="5 6" key="1">
    <citation type="journal article" date="2023" name="Plants (Basel)">
        <title>Bridging the Gap: Combining Genomics and Transcriptomics Approaches to Understand Stylosanthes scabra, an Orphan Legume from the Brazilian Caatinga.</title>
        <authorList>
            <person name="Ferreira-Neto J.R.C."/>
            <person name="da Silva M.D."/>
            <person name="Binneck E."/>
            <person name="de Melo N.F."/>
            <person name="da Silva R.H."/>
            <person name="de Melo A.L.T.M."/>
            <person name="Pandolfi V."/>
            <person name="Bustamante F.O."/>
            <person name="Brasileiro-Vidal A.C."/>
            <person name="Benko-Iseppon A.M."/>
        </authorList>
    </citation>
    <scope>NUCLEOTIDE SEQUENCE [LARGE SCALE GENOMIC DNA]</scope>
    <source>
        <tissue evidence="5">Leaves</tissue>
    </source>
</reference>
<gene>
    <name evidence="5" type="ORF">PIB30_064945</name>
</gene>
<keyword evidence="2" id="KW-0645">Protease</keyword>
<dbReference type="InterPro" id="IPR038765">
    <property type="entry name" value="Papain-like_cys_pep_sf"/>
</dbReference>
<evidence type="ECO:0000313" key="5">
    <source>
        <dbReference type="EMBL" id="MED6222489.1"/>
    </source>
</evidence>
<sequence length="485" mass="56808">MEKGGRPKNPDGPKQKSLYARCSPLGIKNLMTKIEEDNMKMAEVITMGFGTEFPEYDADDLRTATLKLRWGSVKLKDLKAFVTRCPMESNEEKTEFREAFLLILAKTFLCPTTNPFISPDRHLPLVLNVENPMKYNWSLQIFSRIKDSIRDFQRKYVKHLSSCMFILIVILFHRLECEQFNKYHGGEPCKPDIIYAEYHESPSFSLGFSQEFKSPIPSPERSPSEDDEVLDIPPIREMLPEEDPSTIQLKPLTLEQDDKIYDWVMNPSKAKAIQEETIAIYRGYQNFFLLRSEIRYIRPRSWINDKIINWRCKEYNYSSLTRFMEDFYCVEVGIMNTTLTDNNLDAYQKEGKYVGMHQKLGEDGKNFDRNKAANRKWGKLIEDMLKIVIPTFDHNGFGFLSQYAQVPKQLNNDDCGIYVIKFFEEWKEDSKLTAYTNEELLKIRRRLVLEISLSNYNTIRVSLLQKAFAVSKRRNNPNRGKKKEV</sequence>
<evidence type="ECO:0000256" key="3">
    <source>
        <dbReference type="ARBA" id="ARBA00022801"/>
    </source>
</evidence>
<dbReference type="InterPro" id="IPR003653">
    <property type="entry name" value="Peptidase_C48_C"/>
</dbReference>
<name>A0ABU6ZKM7_9FABA</name>
<evidence type="ECO:0000259" key="4">
    <source>
        <dbReference type="PROSITE" id="PS50600"/>
    </source>
</evidence>
<evidence type="ECO:0000313" key="6">
    <source>
        <dbReference type="Proteomes" id="UP001341840"/>
    </source>
</evidence>
<accession>A0ABU6ZKM7</accession>
<keyword evidence="6" id="KW-1185">Reference proteome</keyword>
<comment type="caution">
    <text evidence="5">The sequence shown here is derived from an EMBL/GenBank/DDBJ whole genome shotgun (WGS) entry which is preliminary data.</text>
</comment>